<evidence type="ECO:0000313" key="5">
    <source>
        <dbReference type="Proteomes" id="UP000673394"/>
    </source>
</evidence>
<keyword evidence="2 4" id="KW-0418">Kinase</keyword>
<keyword evidence="5" id="KW-1185">Reference proteome</keyword>
<dbReference type="InterPro" id="IPR002173">
    <property type="entry name" value="Carboh/pur_kinase_PfkB_CS"/>
</dbReference>
<dbReference type="Gene3D" id="3.40.1190.20">
    <property type="match status" value="1"/>
</dbReference>
<protein>
    <submittedName>
        <fullName evidence="4">Carbohydrate kinase family protein</fullName>
    </submittedName>
</protein>
<accession>A0ABS5CDC1</accession>
<dbReference type="PANTHER" id="PTHR10584:SF166">
    <property type="entry name" value="RIBOKINASE"/>
    <property type="match status" value="1"/>
</dbReference>
<feature type="domain" description="Carbohydrate kinase PfkB" evidence="3">
    <location>
        <begin position="83"/>
        <end position="345"/>
    </location>
</feature>
<dbReference type="PROSITE" id="PS00584">
    <property type="entry name" value="PFKB_KINASES_2"/>
    <property type="match status" value="1"/>
</dbReference>
<evidence type="ECO:0000256" key="1">
    <source>
        <dbReference type="ARBA" id="ARBA00022679"/>
    </source>
</evidence>
<dbReference type="Pfam" id="PF00294">
    <property type="entry name" value="PfkB"/>
    <property type="match status" value="1"/>
</dbReference>
<dbReference type="EMBL" id="JAGKSP010000005">
    <property type="protein sequence ID" value="MBP3963977.1"/>
    <property type="molecule type" value="Genomic_DNA"/>
</dbReference>
<organism evidence="4 5">
    <name type="scientific">Paenibacillus lignilyticus</name>
    <dbReference type="NCBI Taxonomy" id="1172615"/>
    <lineage>
        <taxon>Bacteria</taxon>
        <taxon>Bacillati</taxon>
        <taxon>Bacillota</taxon>
        <taxon>Bacilli</taxon>
        <taxon>Bacillales</taxon>
        <taxon>Paenibacillaceae</taxon>
        <taxon>Paenibacillus</taxon>
    </lineage>
</organism>
<dbReference type="RefSeq" id="WP_210658887.1">
    <property type="nucleotide sequence ID" value="NZ_JAGKSP010000005.1"/>
</dbReference>
<dbReference type="Proteomes" id="UP000673394">
    <property type="component" value="Unassembled WGS sequence"/>
</dbReference>
<dbReference type="GO" id="GO:0016301">
    <property type="term" value="F:kinase activity"/>
    <property type="evidence" value="ECO:0007669"/>
    <property type="project" value="UniProtKB-KW"/>
</dbReference>
<proteinExistence type="predicted"/>
<dbReference type="InterPro" id="IPR011611">
    <property type="entry name" value="PfkB_dom"/>
</dbReference>
<dbReference type="PANTHER" id="PTHR10584">
    <property type="entry name" value="SUGAR KINASE"/>
    <property type="match status" value="1"/>
</dbReference>
<name>A0ABS5CDC1_9BACL</name>
<dbReference type="SUPFAM" id="SSF53613">
    <property type="entry name" value="Ribokinase-like"/>
    <property type="match status" value="1"/>
</dbReference>
<gene>
    <name evidence="4" type="ORF">I8J30_14770</name>
</gene>
<keyword evidence="1" id="KW-0808">Transferase</keyword>
<dbReference type="InterPro" id="IPR029056">
    <property type="entry name" value="Ribokinase-like"/>
</dbReference>
<evidence type="ECO:0000256" key="2">
    <source>
        <dbReference type="ARBA" id="ARBA00022777"/>
    </source>
</evidence>
<comment type="caution">
    <text evidence="4">The sequence shown here is derived from an EMBL/GenBank/DDBJ whole genome shotgun (WGS) entry which is preliminary data.</text>
</comment>
<evidence type="ECO:0000259" key="3">
    <source>
        <dbReference type="Pfam" id="PF00294"/>
    </source>
</evidence>
<evidence type="ECO:0000313" key="4">
    <source>
        <dbReference type="EMBL" id="MBP3963977.1"/>
    </source>
</evidence>
<reference evidence="4 5" key="1">
    <citation type="submission" date="2021-04" db="EMBL/GenBank/DDBJ databases">
        <title>Paenibacillus sp. DLE-14 whole genome sequence.</title>
        <authorList>
            <person name="Ham Y.J."/>
        </authorList>
    </citation>
    <scope>NUCLEOTIDE SEQUENCE [LARGE SCALE GENOMIC DNA]</scope>
    <source>
        <strain evidence="4 5">DLE-14</strain>
    </source>
</reference>
<sequence>MSALRPISDTRYRYRRLIGTGGIGSGILFRLAGNQTLGRNESRLGELTTHQDFCKLHIICHYPAVLLCEQRMEEEESFKLYPIGKVGNDLEGKALLEQMAASGMFVDYVSCLSEAKTLFSVCFQYPDLAGGNITTSNSASEQVLPQDISLAFDRFPADGSSEIVLAAPEVPLAARITLLERGRARKSFNAAALLSSEAAEFKELGGFALTDLIAVNRDEACRIAGLASESADAESELGGRPLAAACASYLSGHNAGMKMIMTDGAAGCYSYENGHLAYTPSLKVEAVSSAGAGDALLGGVISGLSCGLPFAKASSDAYFGETPLESAVELGALIAALAVTSPHSIHLELNAKLLAAFALENELPMTAAFRYMLGAGQL</sequence>